<sequence>MRSLSRRDIFPALGATALAGIAAAGLAKPETLTAAPIAKPEGKSPSLIMAAYYSYFEADAAIDSISTEPRYPFGSYEDDEQMERAGRHVDQRQRALETLGSSACSTKEELRAKANVLLHHLPDAIDAFALDRESEEIKLALSVAADAVRFSWQA</sequence>
<accession>A0A149TQK8</accession>
<gene>
    <name evidence="1" type="ORF">AD947_16140</name>
</gene>
<dbReference type="AlphaFoldDB" id="A0A149TQK8"/>
<reference evidence="1 2" key="1">
    <citation type="submission" date="2015-06" db="EMBL/GenBank/DDBJ databases">
        <title>Improved classification and identification of acetic acid bacteria using matrix-assisted laser desorption/ionization time-of-flight mass spectrometry; Gluconobacter nephelii and Gluconobacter uchimurae are later heterotypic synonyms of Gluconobacter japonicus and Gluconobacter oxydans, respectively.</title>
        <authorList>
            <person name="Li L."/>
            <person name="Cleenwerck I."/>
            <person name="De Vuyst L."/>
            <person name="Vandamme P."/>
        </authorList>
    </citation>
    <scope>NUCLEOTIDE SEQUENCE [LARGE SCALE GENOMIC DNA]</scope>
    <source>
        <strain evidence="1 2">LMG 1663</strain>
    </source>
</reference>
<dbReference type="InterPro" id="IPR006311">
    <property type="entry name" value="TAT_signal"/>
</dbReference>
<dbReference type="Proteomes" id="UP000075411">
    <property type="component" value="Unassembled WGS sequence"/>
</dbReference>
<protein>
    <submittedName>
        <fullName evidence="1">Uncharacterized protein</fullName>
    </submittedName>
</protein>
<evidence type="ECO:0000313" key="2">
    <source>
        <dbReference type="Proteomes" id="UP000075411"/>
    </source>
</evidence>
<evidence type="ECO:0000313" key="1">
    <source>
        <dbReference type="EMBL" id="KXV55428.1"/>
    </source>
</evidence>
<proteinExistence type="predicted"/>
<dbReference type="EMBL" id="LHZT01000132">
    <property type="protein sequence ID" value="KXV55428.1"/>
    <property type="molecule type" value="Genomic_DNA"/>
</dbReference>
<name>A0A149TQK8_9PROT</name>
<dbReference type="PROSITE" id="PS51318">
    <property type="entry name" value="TAT"/>
    <property type="match status" value="1"/>
</dbReference>
<comment type="caution">
    <text evidence="1">The sequence shown here is derived from an EMBL/GenBank/DDBJ whole genome shotgun (WGS) entry which is preliminary data.</text>
</comment>
<organism evidence="1 2">
    <name type="scientific">Acetobacter tropicalis</name>
    <dbReference type="NCBI Taxonomy" id="104102"/>
    <lineage>
        <taxon>Bacteria</taxon>
        <taxon>Pseudomonadati</taxon>
        <taxon>Pseudomonadota</taxon>
        <taxon>Alphaproteobacteria</taxon>
        <taxon>Acetobacterales</taxon>
        <taxon>Acetobacteraceae</taxon>
        <taxon>Acetobacter</taxon>
    </lineage>
</organism>
<dbReference type="PATRIC" id="fig|104102.12.peg.2677"/>